<dbReference type="SUPFAM" id="SSF54928">
    <property type="entry name" value="RNA-binding domain, RBD"/>
    <property type="match status" value="1"/>
</dbReference>
<dbReference type="EMBL" id="JAQQAF010000009">
    <property type="protein sequence ID" value="KAJ8459354.1"/>
    <property type="molecule type" value="Genomic_DNA"/>
</dbReference>
<feature type="domain" description="RRM" evidence="2">
    <location>
        <begin position="211"/>
        <end position="322"/>
    </location>
</feature>
<organism evidence="3 4">
    <name type="scientific">Ensete ventricosum</name>
    <name type="common">Abyssinian banana</name>
    <name type="synonym">Musa ensete</name>
    <dbReference type="NCBI Taxonomy" id="4639"/>
    <lineage>
        <taxon>Eukaryota</taxon>
        <taxon>Viridiplantae</taxon>
        <taxon>Streptophyta</taxon>
        <taxon>Embryophyta</taxon>
        <taxon>Tracheophyta</taxon>
        <taxon>Spermatophyta</taxon>
        <taxon>Magnoliopsida</taxon>
        <taxon>Liliopsida</taxon>
        <taxon>Zingiberales</taxon>
        <taxon>Musaceae</taxon>
        <taxon>Ensete</taxon>
    </lineage>
</organism>
<dbReference type="InterPro" id="IPR012677">
    <property type="entry name" value="Nucleotide-bd_a/b_plait_sf"/>
</dbReference>
<proteinExistence type="predicted"/>
<evidence type="ECO:0000259" key="2">
    <source>
        <dbReference type="PROSITE" id="PS50102"/>
    </source>
</evidence>
<reference evidence="3 4" key="1">
    <citation type="submission" date="2022-12" db="EMBL/GenBank/DDBJ databases">
        <title>Chromosome-scale assembly of the Ensete ventricosum genome.</title>
        <authorList>
            <person name="Dussert Y."/>
            <person name="Stocks J."/>
            <person name="Wendawek A."/>
            <person name="Woldeyes F."/>
            <person name="Nichols R.A."/>
            <person name="Borrell J.S."/>
        </authorList>
    </citation>
    <scope>NUCLEOTIDE SEQUENCE [LARGE SCALE GENOMIC DNA]</scope>
    <source>
        <strain evidence="4">cv. Maze</strain>
        <tissue evidence="3">Seeds</tissue>
    </source>
</reference>
<dbReference type="GO" id="GO:0003723">
    <property type="term" value="F:RNA binding"/>
    <property type="evidence" value="ECO:0007669"/>
    <property type="project" value="UniProtKB-UniRule"/>
</dbReference>
<keyword evidence="1" id="KW-0694">RNA-binding</keyword>
<dbReference type="Pfam" id="PF04059">
    <property type="entry name" value="RRM_2"/>
    <property type="match status" value="1"/>
</dbReference>
<name>A0AAV8PKL8_ENSVE</name>
<dbReference type="InterPro" id="IPR035979">
    <property type="entry name" value="RBD_domain_sf"/>
</dbReference>
<accession>A0AAV8PKL8</accession>
<gene>
    <name evidence="3" type="ORF">OPV22_032280</name>
</gene>
<evidence type="ECO:0000256" key="1">
    <source>
        <dbReference type="PROSITE-ProRule" id="PRU00176"/>
    </source>
</evidence>
<comment type="caution">
    <text evidence="3">The sequence shown here is derived from an EMBL/GenBank/DDBJ whole genome shotgun (WGS) entry which is preliminary data.</text>
</comment>
<dbReference type="InterPro" id="IPR007201">
    <property type="entry name" value="Mei2-like_Rrm_C"/>
</dbReference>
<dbReference type="PROSITE" id="PS50102">
    <property type="entry name" value="RRM"/>
    <property type="match status" value="1"/>
</dbReference>
<keyword evidence="4" id="KW-1185">Reference proteome</keyword>
<dbReference type="Gene3D" id="3.30.70.330">
    <property type="match status" value="1"/>
</dbReference>
<dbReference type="AlphaFoldDB" id="A0AAV8PKL8"/>
<dbReference type="Proteomes" id="UP001222027">
    <property type="component" value="Unassembled WGS sequence"/>
</dbReference>
<evidence type="ECO:0000313" key="3">
    <source>
        <dbReference type="EMBL" id="KAJ8459354.1"/>
    </source>
</evidence>
<protein>
    <recommendedName>
        <fullName evidence="2">RRM domain-containing protein</fullName>
    </recommendedName>
</protein>
<dbReference type="InterPro" id="IPR000504">
    <property type="entry name" value="RRM_dom"/>
</dbReference>
<evidence type="ECO:0000313" key="4">
    <source>
        <dbReference type="Proteomes" id="UP001222027"/>
    </source>
</evidence>
<sequence>MASPLNPHAPIYIPSSFFSPFGSYYASPLPAGYHHPSETQPSCLVFDQPPVQTTTSFSGAAPPMNPFPFCYYSLPPHALPHSAYRTSWKLFACGQIPPMPLHGPKAHERATLTLLSKEEEGGGKPEENPVPQAKVTEEVEKGGWRATDKPRMGFKGSGAGGSFVYRRKAVALRSSERIRVVQPLNKKKGTVEFEFKKLVRGASELLDDGQTTVMIKNLPNKFTKEKLLGILDKHCYEENQKLSKDGAEKLSELGGGEISSATFSEFDFLYLPIDFTTGSNMGYAFVNFTSAVAAWRLYNFLHNYDWKFYGSRKICEVTYARIQGLPALQKQFRNSTFVCGSDDFLPVCFVPPRNGYCQPPYQFLGRRELPLQADPKA</sequence>